<dbReference type="OrthoDB" id="439046at2759"/>
<dbReference type="AlphaFoldDB" id="A0A8T2RHR3"/>
<gene>
    <name evidence="3" type="ORF">KP509_26G006900</name>
</gene>
<dbReference type="InterPro" id="IPR019734">
    <property type="entry name" value="TPR_rpt"/>
</dbReference>
<organism evidence="3 4">
    <name type="scientific">Ceratopteris richardii</name>
    <name type="common">Triangle waterfern</name>
    <dbReference type="NCBI Taxonomy" id="49495"/>
    <lineage>
        <taxon>Eukaryota</taxon>
        <taxon>Viridiplantae</taxon>
        <taxon>Streptophyta</taxon>
        <taxon>Embryophyta</taxon>
        <taxon>Tracheophyta</taxon>
        <taxon>Polypodiopsida</taxon>
        <taxon>Polypodiidae</taxon>
        <taxon>Polypodiales</taxon>
        <taxon>Pteridineae</taxon>
        <taxon>Pteridaceae</taxon>
        <taxon>Parkerioideae</taxon>
        <taxon>Ceratopteris</taxon>
    </lineage>
</organism>
<dbReference type="Proteomes" id="UP000825935">
    <property type="component" value="Chromosome 26"/>
</dbReference>
<evidence type="ECO:0000256" key="1">
    <source>
        <dbReference type="PROSITE-ProRule" id="PRU00339"/>
    </source>
</evidence>
<reference evidence="3" key="1">
    <citation type="submission" date="2021-08" db="EMBL/GenBank/DDBJ databases">
        <title>WGS assembly of Ceratopteris richardii.</title>
        <authorList>
            <person name="Marchant D.B."/>
            <person name="Chen G."/>
            <person name="Jenkins J."/>
            <person name="Shu S."/>
            <person name="Leebens-Mack J."/>
            <person name="Grimwood J."/>
            <person name="Schmutz J."/>
            <person name="Soltis P."/>
            <person name="Soltis D."/>
            <person name="Chen Z.-H."/>
        </authorList>
    </citation>
    <scope>NUCLEOTIDE SEQUENCE</scope>
    <source>
        <strain evidence="3">Whitten #5841</strain>
        <tissue evidence="3">Leaf</tissue>
    </source>
</reference>
<dbReference type="EMBL" id="CM035431">
    <property type="protein sequence ID" value="KAH7296052.1"/>
    <property type="molecule type" value="Genomic_DNA"/>
</dbReference>
<evidence type="ECO:0000313" key="4">
    <source>
        <dbReference type="Proteomes" id="UP000825935"/>
    </source>
</evidence>
<name>A0A8T2RHR3_CERRI</name>
<comment type="caution">
    <text evidence="3">The sequence shown here is derived from an EMBL/GenBank/DDBJ whole genome shotgun (WGS) entry which is preliminary data.</text>
</comment>
<dbReference type="SMART" id="SM00028">
    <property type="entry name" value="TPR"/>
    <property type="match status" value="1"/>
</dbReference>
<evidence type="ECO:0000313" key="3">
    <source>
        <dbReference type="EMBL" id="KAH7296052.1"/>
    </source>
</evidence>
<feature type="region of interest" description="Disordered" evidence="2">
    <location>
        <begin position="294"/>
        <end position="313"/>
    </location>
</feature>
<keyword evidence="4" id="KW-1185">Reference proteome</keyword>
<dbReference type="PANTHER" id="PTHR26312:SF222">
    <property type="entry name" value="EXPRESSED PROTEIN"/>
    <property type="match status" value="1"/>
</dbReference>
<dbReference type="Gene3D" id="1.25.40.10">
    <property type="entry name" value="Tetratricopeptide repeat domain"/>
    <property type="match status" value="1"/>
</dbReference>
<accession>A0A8T2RHR3</accession>
<feature type="repeat" description="TPR" evidence="1">
    <location>
        <begin position="202"/>
        <end position="235"/>
    </location>
</feature>
<dbReference type="PROSITE" id="PS50005">
    <property type="entry name" value="TPR"/>
    <property type="match status" value="1"/>
</dbReference>
<dbReference type="Pfam" id="PF14559">
    <property type="entry name" value="TPR_19"/>
    <property type="match status" value="1"/>
</dbReference>
<proteinExistence type="predicted"/>
<dbReference type="SUPFAM" id="SSF48452">
    <property type="entry name" value="TPR-like"/>
    <property type="match status" value="1"/>
</dbReference>
<dbReference type="PANTHER" id="PTHR26312">
    <property type="entry name" value="TETRATRICOPEPTIDE REPEAT PROTEIN 5"/>
    <property type="match status" value="1"/>
</dbReference>
<sequence>MLLRTSSAPLLGAISSTFSHVEVCKDSIEPAPSVHGSSYYPSSSPSSPHIFRSMHLGQDICSHTHGGLGNGNESIQRPASLSRAQSEGDLACSFVPMAGTVHPSHFPNRECSSELSICSNPLLQNDHRLVLNDGETYSSLTVTQDGHPIVCNSKGCRPLTELECKQLGFLDMASGIGSMPAGAPASSEFYFQSLLETDPGNPLLLRNYAELLAKKGDVKKAEEYYERAILADPNDGEVLSSYAKLQWDVNKDQDRAEAYYDRAVQAAPDDCYVLASHASFLWGVDEDETNCTAPQRFDPGTTQSGSLPVVASA</sequence>
<evidence type="ECO:0000256" key="2">
    <source>
        <dbReference type="SAM" id="MobiDB-lite"/>
    </source>
</evidence>
<dbReference type="InterPro" id="IPR011990">
    <property type="entry name" value="TPR-like_helical_dom_sf"/>
</dbReference>
<protein>
    <submittedName>
        <fullName evidence="3">Uncharacterized protein</fullName>
    </submittedName>
</protein>
<keyword evidence="1" id="KW-0802">TPR repeat</keyword>